<reference evidence="1 2" key="1">
    <citation type="journal article" date="2014" name="Nat. Genet.">
        <title>Genome and transcriptome of the porcine whipworm Trichuris suis.</title>
        <authorList>
            <person name="Jex A.R."/>
            <person name="Nejsum P."/>
            <person name="Schwarz E.M."/>
            <person name="Hu L."/>
            <person name="Young N.D."/>
            <person name="Hall R.S."/>
            <person name="Korhonen P.K."/>
            <person name="Liao S."/>
            <person name="Thamsborg S."/>
            <person name="Xia J."/>
            <person name="Xu P."/>
            <person name="Wang S."/>
            <person name="Scheerlinck J.P."/>
            <person name="Hofmann A."/>
            <person name="Sternberg P.W."/>
            <person name="Wang J."/>
            <person name="Gasser R.B."/>
        </authorList>
    </citation>
    <scope>NUCLEOTIDE SEQUENCE [LARGE SCALE GENOMIC DNA]</scope>
    <source>
        <strain evidence="1">DCEP-RM93M</strain>
    </source>
</reference>
<name>A0A085M682_9BILA</name>
<dbReference type="EMBL" id="KL363224">
    <property type="protein sequence ID" value="KFD52728.1"/>
    <property type="molecule type" value="Genomic_DNA"/>
</dbReference>
<organism evidence="1 2">
    <name type="scientific">Trichuris suis</name>
    <name type="common">pig whipworm</name>
    <dbReference type="NCBI Taxonomy" id="68888"/>
    <lineage>
        <taxon>Eukaryota</taxon>
        <taxon>Metazoa</taxon>
        <taxon>Ecdysozoa</taxon>
        <taxon>Nematoda</taxon>
        <taxon>Enoplea</taxon>
        <taxon>Dorylaimia</taxon>
        <taxon>Trichinellida</taxon>
        <taxon>Trichuridae</taxon>
        <taxon>Trichuris</taxon>
    </lineage>
</organism>
<accession>A0A085M682</accession>
<protein>
    <submittedName>
        <fullName evidence="1">Uncharacterized protein</fullName>
    </submittedName>
</protein>
<evidence type="ECO:0000313" key="1">
    <source>
        <dbReference type="EMBL" id="KFD52728.1"/>
    </source>
</evidence>
<evidence type="ECO:0000313" key="2">
    <source>
        <dbReference type="Proteomes" id="UP000030764"/>
    </source>
</evidence>
<sequence>MQRIEKKLTSFMSRCMYPESCNSCMAEIICTVARMLVLIVNILCGICRRLWPRLGPSNCMTMYKASPHCPHP</sequence>
<keyword evidence="2" id="KW-1185">Reference proteome</keyword>
<proteinExistence type="predicted"/>
<dbReference type="Proteomes" id="UP000030764">
    <property type="component" value="Unassembled WGS sequence"/>
</dbReference>
<dbReference type="AlphaFoldDB" id="A0A085M682"/>
<gene>
    <name evidence="1" type="ORF">M513_06384</name>
</gene>